<evidence type="ECO:0000313" key="3">
    <source>
        <dbReference type="EMBL" id="KAI3959484.1"/>
    </source>
</evidence>
<reference evidence="3" key="1">
    <citation type="submission" date="2022-04" db="EMBL/GenBank/DDBJ databases">
        <title>A functionally conserved STORR gene fusion in Papaver species that diverged 16.8 million years ago.</title>
        <authorList>
            <person name="Catania T."/>
        </authorList>
    </citation>
    <scope>NUCLEOTIDE SEQUENCE</scope>
    <source>
        <strain evidence="3">S-188037</strain>
    </source>
</reference>
<feature type="region of interest" description="Disordered" evidence="1">
    <location>
        <begin position="1"/>
        <end position="22"/>
    </location>
</feature>
<name>A0AAD4TJF3_9MAGN</name>
<sequence length="398" mass="45417">MDNRTNRTGNDKNGDQSETLTRGEVQGAAIPWNVLNADMVGLIAKNYLHRLDYIHFCLASKANRDVMPMVKLTSSCTTRCTDLSPWLVFSRDKCHDVYNFVNPMHNNENYLMHLPDLVGATIRFQKGGWLLMSKGLTSIFFYNPFTREKINLPDLPVDMYSFSGITFSSSPTSSDCIIFAIEQMPASDGMSNEIYIYFITRGAALWSICNFPNPNTEKFMPLHNTPVFYNGVFYCVDYNGTLGVFNLEDCSWKVLEKPPHQQFSGMYPSFLVECAGKILLVNLGHLGASVRVYRLDFLKMEWDVVGNLGKHMLFIGYTSCFSAIAPNRRMENKIYFPRLCLNGEGVVFYSLETGNYHSFGIQHSANNFYDTEGWYTNCTWIEPNWSKAQVLDWLNPPL</sequence>
<dbReference type="EMBL" id="JAJJMB010001069">
    <property type="protein sequence ID" value="KAI3959484.1"/>
    <property type="molecule type" value="Genomic_DNA"/>
</dbReference>
<gene>
    <name evidence="3" type="ORF">MKW98_019074</name>
</gene>
<evidence type="ECO:0000256" key="1">
    <source>
        <dbReference type="SAM" id="MobiDB-lite"/>
    </source>
</evidence>
<dbReference type="InterPro" id="IPR005174">
    <property type="entry name" value="KIB1-4_b-propeller"/>
</dbReference>
<protein>
    <recommendedName>
        <fullName evidence="2">KIB1-4 beta-propeller domain-containing protein</fullName>
    </recommendedName>
</protein>
<dbReference type="PANTHER" id="PTHR33127">
    <property type="entry name" value="TRANSMEMBRANE PROTEIN"/>
    <property type="match status" value="1"/>
</dbReference>
<dbReference type="PANTHER" id="PTHR33127:SF5">
    <property type="entry name" value="TRANSMEMBRANE PROTEIN"/>
    <property type="match status" value="1"/>
</dbReference>
<dbReference type="InterPro" id="IPR015915">
    <property type="entry name" value="Kelch-typ_b-propeller"/>
</dbReference>
<dbReference type="Pfam" id="PF03478">
    <property type="entry name" value="Beta-prop_KIB1-4"/>
    <property type="match status" value="1"/>
</dbReference>
<accession>A0AAD4TJF3</accession>
<dbReference type="AlphaFoldDB" id="A0AAD4TJF3"/>
<feature type="domain" description="KIB1-4 beta-propeller" evidence="2">
    <location>
        <begin position="106"/>
        <end position="337"/>
    </location>
</feature>
<organism evidence="3 4">
    <name type="scientific">Papaver atlanticum</name>
    <dbReference type="NCBI Taxonomy" id="357466"/>
    <lineage>
        <taxon>Eukaryota</taxon>
        <taxon>Viridiplantae</taxon>
        <taxon>Streptophyta</taxon>
        <taxon>Embryophyta</taxon>
        <taxon>Tracheophyta</taxon>
        <taxon>Spermatophyta</taxon>
        <taxon>Magnoliopsida</taxon>
        <taxon>Ranunculales</taxon>
        <taxon>Papaveraceae</taxon>
        <taxon>Papaveroideae</taxon>
        <taxon>Papaver</taxon>
    </lineage>
</organism>
<evidence type="ECO:0000313" key="4">
    <source>
        <dbReference type="Proteomes" id="UP001202328"/>
    </source>
</evidence>
<proteinExistence type="predicted"/>
<comment type="caution">
    <text evidence="3">The sequence shown here is derived from an EMBL/GenBank/DDBJ whole genome shotgun (WGS) entry which is preliminary data.</text>
</comment>
<dbReference type="SUPFAM" id="SSF117281">
    <property type="entry name" value="Kelch motif"/>
    <property type="match status" value="1"/>
</dbReference>
<dbReference type="Proteomes" id="UP001202328">
    <property type="component" value="Unassembled WGS sequence"/>
</dbReference>
<keyword evidence="4" id="KW-1185">Reference proteome</keyword>
<feature type="compositionally biased region" description="Basic and acidic residues" evidence="1">
    <location>
        <begin position="1"/>
        <end position="15"/>
    </location>
</feature>
<evidence type="ECO:0000259" key="2">
    <source>
        <dbReference type="Pfam" id="PF03478"/>
    </source>
</evidence>